<evidence type="ECO:0000256" key="3">
    <source>
        <dbReference type="HAMAP-Rule" id="MF_00068"/>
    </source>
</evidence>
<keyword evidence="6" id="KW-1185">Reference proteome</keyword>
<dbReference type="InterPro" id="IPR001347">
    <property type="entry name" value="SIS_dom"/>
</dbReference>
<comment type="miscellaneous">
    <text evidence="3">A lyase-type mechanism (elimination/hydration) is suggested for the cleavage of the lactyl ether bond of MurNAc 6-phosphate, with the formation of an alpha,beta-unsaturated aldehyde intermediate with (E)-stereochemistry, followed by the syn addition of water to give product.</text>
</comment>
<keyword evidence="1 3" id="KW-0456">Lyase</keyword>
<gene>
    <name evidence="3" type="primary">murQ</name>
    <name evidence="5" type="ORF">ACFOSH_36605</name>
</gene>
<dbReference type="PROSITE" id="PS01272">
    <property type="entry name" value="GCKR"/>
    <property type="match status" value="1"/>
</dbReference>
<dbReference type="Gene3D" id="3.40.50.10490">
    <property type="entry name" value="Glucose-6-phosphate isomerase like protein, domain 1"/>
    <property type="match status" value="1"/>
</dbReference>
<comment type="subunit">
    <text evidence="3">Homodimer.</text>
</comment>
<dbReference type="EMBL" id="JBHRWK010000077">
    <property type="protein sequence ID" value="MFC3454987.1"/>
    <property type="molecule type" value="Genomic_DNA"/>
</dbReference>
<comment type="function">
    <text evidence="3">Specifically catalyzes the cleavage of the D-lactyl ether substituent of MurNAc 6-phosphate, producing GlcNAc 6-phosphate and D-lactate.</text>
</comment>
<dbReference type="Proteomes" id="UP001595645">
    <property type="component" value="Unassembled WGS sequence"/>
</dbReference>
<comment type="similarity">
    <text evidence="3">Belongs to the GCKR-like family. MurNAc-6-P etherase subfamily.</text>
</comment>
<dbReference type="NCBIfam" id="NF003915">
    <property type="entry name" value="PRK05441.1"/>
    <property type="match status" value="1"/>
</dbReference>
<reference evidence="6" key="1">
    <citation type="journal article" date="2019" name="Int. J. Syst. Evol. Microbiol.">
        <title>The Global Catalogue of Microorganisms (GCM) 10K type strain sequencing project: providing services to taxonomists for standard genome sequencing and annotation.</title>
        <authorList>
            <consortium name="The Broad Institute Genomics Platform"/>
            <consortium name="The Broad Institute Genome Sequencing Center for Infectious Disease"/>
            <person name="Wu L."/>
            <person name="Ma J."/>
        </authorList>
    </citation>
    <scope>NUCLEOTIDE SEQUENCE [LARGE SCALE GENOMIC DNA]</scope>
    <source>
        <strain evidence="6">CGMCC 4.7676</strain>
    </source>
</reference>
<dbReference type="InterPro" id="IPR040190">
    <property type="entry name" value="MURQ/GCKR"/>
</dbReference>
<dbReference type="InterPro" id="IPR009060">
    <property type="entry name" value="UBA-like_sf"/>
</dbReference>
<dbReference type="CDD" id="cd05007">
    <property type="entry name" value="SIS_Etherase"/>
    <property type="match status" value="1"/>
</dbReference>
<evidence type="ECO:0000259" key="4">
    <source>
        <dbReference type="PROSITE" id="PS51464"/>
    </source>
</evidence>
<dbReference type="SUPFAM" id="SSF46934">
    <property type="entry name" value="UBA-like"/>
    <property type="match status" value="1"/>
</dbReference>
<dbReference type="PANTHER" id="PTHR10088">
    <property type="entry name" value="GLUCOKINASE REGULATORY PROTEIN"/>
    <property type="match status" value="1"/>
</dbReference>
<sequence>MMTVPRQVVHVDSPTEQRNPRTTDIDLMSTMGILGAINAEDRRVPEAVAAVLPQVARAVDFAVEALRSGHRVHYFGAGTSGRLATLDAAELVPTFNVPADWFIAHHAGGARALRQAVEDAEDNAKAGAAEVAESVAPGDFVLGLTASGRTPFVLGALAAASRLGARTALVSGNPAAVTPPGVDVLIAVDTGPEAIAGSTRMKAGTAQKIILTAFSTATMIKLGRTYSNLMVSMRATNAKLRGRTIRILREATGMSMADCSDALTEADGDLKVALVHLLSGEDVANAAKALTANDGHVRKALDSLRVRAS</sequence>
<proteinExistence type="inferred from homology"/>
<comment type="caution">
    <text evidence="5">The sequence shown here is derived from an EMBL/GenBank/DDBJ whole genome shotgun (WGS) entry which is preliminary data.</text>
</comment>
<dbReference type="InterPro" id="IPR005486">
    <property type="entry name" value="Glucokinase_regulatory_CS"/>
</dbReference>
<dbReference type="NCBIfam" id="NF009222">
    <property type="entry name" value="PRK12570.1"/>
    <property type="match status" value="1"/>
</dbReference>
<accession>A0ABV7PB30</accession>
<dbReference type="InterPro" id="IPR046348">
    <property type="entry name" value="SIS_dom_sf"/>
</dbReference>
<evidence type="ECO:0000313" key="6">
    <source>
        <dbReference type="Proteomes" id="UP001595645"/>
    </source>
</evidence>
<dbReference type="EC" id="4.2.1.126" evidence="3"/>
<feature type="domain" description="SIS" evidence="4">
    <location>
        <begin position="62"/>
        <end position="224"/>
    </location>
</feature>
<feature type="active site" description="Proton donor" evidence="3">
    <location>
        <position position="90"/>
    </location>
</feature>
<dbReference type="RefSeq" id="WP_378245006.1">
    <property type="nucleotide sequence ID" value="NZ_JBHRWK010000077.1"/>
</dbReference>
<evidence type="ECO:0000313" key="5">
    <source>
        <dbReference type="EMBL" id="MFC3454987.1"/>
    </source>
</evidence>
<dbReference type="Pfam" id="PF22645">
    <property type="entry name" value="GKRP_SIS_N"/>
    <property type="match status" value="1"/>
</dbReference>
<comment type="pathway">
    <text evidence="3">Amino-sugar metabolism; N-acetylmuramate degradation.</text>
</comment>
<dbReference type="Gene3D" id="1.10.8.1080">
    <property type="match status" value="1"/>
</dbReference>
<dbReference type="PANTHER" id="PTHR10088:SF4">
    <property type="entry name" value="GLUCOKINASE REGULATORY PROTEIN"/>
    <property type="match status" value="1"/>
</dbReference>
<comment type="catalytic activity">
    <reaction evidence="3">
        <text>N-acetyl-D-muramate 6-phosphate + H2O = N-acetyl-D-glucosamine 6-phosphate + (R)-lactate</text>
        <dbReference type="Rhea" id="RHEA:26410"/>
        <dbReference type="ChEBI" id="CHEBI:15377"/>
        <dbReference type="ChEBI" id="CHEBI:16004"/>
        <dbReference type="ChEBI" id="CHEBI:57513"/>
        <dbReference type="ChEBI" id="CHEBI:58722"/>
        <dbReference type="EC" id="4.2.1.126"/>
    </reaction>
</comment>
<protein>
    <recommendedName>
        <fullName evidence="3">N-acetylmuramic acid 6-phosphate etherase</fullName>
        <shortName evidence="3">MurNAc-6-P etherase</shortName>
        <ecNumber evidence="3">4.2.1.126</ecNumber>
    </recommendedName>
    <alternativeName>
        <fullName evidence="3">N-acetylmuramic acid 6-phosphate hydrolase</fullName>
    </alternativeName>
    <alternativeName>
        <fullName evidence="3">N-acetylmuramic acid 6-phosphate lyase</fullName>
    </alternativeName>
</protein>
<dbReference type="PROSITE" id="PS51464">
    <property type="entry name" value="SIS"/>
    <property type="match status" value="1"/>
</dbReference>
<evidence type="ECO:0000256" key="1">
    <source>
        <dbReference type="ARBA" id="ARBA00023239"/>
    </source>
</evidence>
<name>A0ABV7PB30_9PSEU</name>
<evidence type="ECO:0000256" key="2">
    <source>
        <dbReference type="ARBA" id="ARBA00023277"/>
    </source>
</evidence>
<dbReference type="InterPro" id="IPR005488">
    <property type="entry name" value="Etherase_MurQ"/>
</dbReference>
<feature type="active site" evidence="3">
    <location>
        <position position="121"/>
    </location>
</feature>
<organism evidence="5 6">
    <name type="scientific">Amycolatopsis speibonae</name>
    <dbReference type="NCBI Taxonomy" id="1450224"/>
    <lineage>
        <taxon>Bacteria</taxon>
        <taxon>Bacillati</taxon>
        <taxon>Actinomycetota</taxon>
        <taxon>Actinomycetes</taxon>
        <taxon>Pseudonocardiales</taxon>
        <taxon>Pseudonocardiaceae</taxon>
        <taxon>Amycolatopsis</taxon>
    </lineage>
</organism>
<keyword evidence="2 3" id="KW-0119">Carbohydrate metabolism</keyword>
<dbReference type="HAMAP" id="MF_00068">
    <property type="entry name" value="MurQ"/>
    <property type="match status" value="1"/>
</dbReference>
<dbReference type="SUPFAM" id="SSF53697">
    <property type="entry name" value="SIS domain"/>
    <property type="match status" value="1"/>
</dbReference>